<protein>
    <recommendedName>
        <fullName evidence="3">Peptidase C1A papain C-terminal domain-containing protein</fullName>
    </recommendedName>
</protein>
<sequence>MYLDRCDGGYTLEAWKYVQENGTCSGGLYLARGCCKPYSFHPCGEHAGQPYYGECEKDNEDTPVCREKCQFVYRKRYADDKIYAKSAYLVDQDEEAIQKEIMTGGPVQAAFLVYLDFHFYSGGVYVHSIDWLVGAHAIKIIGWGVEDGLKYWLVANSWNSDWGEEGYFKILRGNNECEIESEVIAGVMKV</sequence>
<dbReference type="Pfam" id="PF00112">
    <property type="entry name" value="Peptidase_C1"/>
    <property type="match status" value="1"/>
</dbReference>
<dbReference type="InterPro" id="IPR025661">
    <property type="entry name" value="Pept_asp_AS"/>
</dbReference>
<feature type="domain" description="Peptidase C1A papain C-terminal" evidence="3">
    <location>
        <begin position="2"/>
        <end position="187"/>
    </location>
</feature>
<dbReference type="Gene3D" id="3.90.70.10">
    <property type="entry name" value="Cysteine proteinases"/>
    <property type="match status" value="1"/>
</dbReference>
<dbReference type="InterPro" id="IPR000668">
    <property type="entry name" value="Peptidase_C1A_C"/>
</dbReference>
<evidence type="ECO:0000313" key="4">
    <source>
        <dbReference type="EMBL" id="CAJ0594730.1"/>
    </source>
</evidence>
<dbReference type="EMBL" id="CATQJL010000112">
    <property type="protein sequence ID" value="CAJ0594730.1"/>
    <property type="molecule type" value="Genomic_DNA"/>
</dbReference>
<dbReference type="AlphaFoldDB" id="A0AA36GMC7"/>
<dbReference type="PROSITE" id="PS00639">
    <property type="entry name" value="THIOL_PROTEASE_HIS"/>
    <property type="match status" value="1"/>
</dbReference>
<keyword evidence="5" id="KW-1185">Reference proteome</keyword>
<dbReference type="SMART" id="SM00645">
    <property type="entry name" value="Pept_C1"/>
    <property type="match status" value="1"/>
</dbReference>
<dbReference type="PROSITE" id="PS00640">
    <property type="entry name" value="THIOL_PROTEASE_ASN"/>
    <property type="match status" value="1"/>
</dbReference>
<name>A0AA36GMC7_CYLNA</name>
<comment type="similarity">
    <text evidence="1">Belongs to the peptidase C1 family.</text>
</comment>
<evidence type="ECO:0000256" key="1">
    <source>
        <dbReference type="ARBA" id="ARBA00008455"/>
    </source>
</evidence>
<comment type="caution">
    <text evidence="4">The sequence shown here is derived from an EMBL/GenBank/DDBJ whole genome shotgun (WGS) entry which is preliminary data.</text>
</comment>
<dbReference type="GO" id="GO:0006508">
    <property type="term" value="P:proteolysis"/>
    <property type="evidence" value="ECO:0007669"/>
    <property type="project" value="InterPro"/>
</dbReference>
<dbReference type="InterPro" id="IPR025660">
    <property type="entry name" value="Pept_his_AS"/>
</dbReference>
<keyword evidence="2" id="KW-1015">Disulfide bond</keyword>
<dbReference type="InterPro" id="IPR038765">
    <property type="entry name" value="Papain-like_cys_pep_sf"/>
</dbReference>
<dbReference type="PANTHER" id="PTHR12411">
    <property type="entry name" value="CYSTEINE PROTEASE FAMILY C1-RELATED"/>
    <property type="match status" value="1"/>
</dbReference>
<gene>
    <name evidence="4" type="ORF">CYNAS_LOCUS6713</name>
</gene>
<evidence type="ECO:0000256" key="2">
    <source>
        <dbReference type="ARBA" id="ARBA00023157"/>
    </source>
</evidence>
<dbReference type="Proteomes" id="UP001176961">
    <property type="component" value="Unassembled WGS sequence"/>
</dbReference>
<dbReference type="GO" id="GO:0008234">
    <property type="term" value="F:cysteine-type peptidase activity"/>
    <property type="evidence" value="ECO:0007669"/>
    <property type="project" value="InterPro"/>
</dbReference>
<organism evidence="4 5">
    <name type="scientific">Cylicocyclus nassatus</name>
    <name type="common">Nematode worm</name>
    <dbReference type="NCBI Taxonomy" id="53992"/>
    <lineage>
        <taxon>Eukaryota</taxon>
        <taxon>Metazoa</taxon>
        <taxon>Ecdysozoa</taxon>
        <taxon>Nematoda</taxon>
        <taxon>Chromadorea</taxon>
        <taxon>Rhabditida</taxon>
        <taxon>Rhabditina</taxon>
        <taxon>Rhabditomorpha</taxon>
        <taxon>Strongyloidea</taxon>
        <taxon>Strongylidae</taxon>
        <taxon>Cylicocyclus</taxon>
    </lineage>
</organism>
<dbReference type="SUPFAM" id="SSF54001">
    <property type="entry name" value="Cysteine proteinases"/>
    <property type="match status" value="1"/>
</dbReference>
<dbReference type="InterPro" id="IPR013128">
    <property type="entry name" value="Peptidase_C1A"/>
</dbReference>
<reference evidence="4" key="1">
    <citation type="submission" date="2023-07" db="EMBL/GenBank/DDBJ databases">
        <authorList>
            <consortium name="CYATHOMIX"/>
        </authorList>
    </citation>
    <scope>NUCLEOTIDE SEQUENCE</scope>
    <source>
        <strain evidence="4">N/A</strain>
    </source>
</reference>
<evidence type="ECO:0000259" key="3">
    <source>
        <dbReference type="SMART" id="SM00645"/>
    </source>
</evidence>
<evidence type="ECO:0000313" key="5">
    <source>
        <dbReference type="Proteomes" id="UP001176961"/>
    </source>
</evidence>
<proteinExistence type="inferred from homology"/>
<accession>A0AA36GMC7</accession>